<dbReference type="EMBL" id="FMUX01000028">
    <property type="protein sequence ID" value="SCY86219.1"/>
    <property type="molecule type" value="Genomic_DNA"/>
</dbReference>
<dbReference type="SUPFAM" id="SSF53448">
    <property type="entry name" value="Nucleotide-diphospho-sugar transferases"/>
    <property type="match status" value="1"/>
</dbReference>
<dbReference type="CDD" id="cd04179">
    <property type="entry name" value="DPM_DPG-synthase_like"/>
    <property type="match status" value="1"/>
</dbReference>
<name>A0A1G5JEH8_9BACT</name>
<keyword evidence="4" id="KW-1185">Reference proteome</keyword>
<proteinExistence type="predicted"/>
<organism evidence="3 4">
    <name type="scientific">Desulfoluna spongiiphila</name>
    <dbReference type="NCBI Taxonomy" id="419481"/>
    <lineage>
        <taxon>Bacteria</taxon>
        <taxon>Pseudomonadati</taxon>
        <taxon>Thermodesulfobacteriota</taxon>
        <taxon>Desulfobacteria</taxon>
        <taxon>Desulfobacterales</taxon>
        <taxon>Desulfolunaceae</taxon>
        <taxon>Desulfoluna</taxon>
    </lineage>
</organism>
<evidence type="ECO:0000313" key="4">
    <source>
        <dbReference type="Proteomes" id="UP000198870"/>
    </source>
</evidence>
<dbReference type="InterPro" id="IPR029044">
    <property type="entry name" value="Nucleotide-diphossugar_trans"/>
</dbReference>
<evidence type="ECO:0000256" key="1">
    <source>
        <dbReference type="SAM" id="Phobius"/>
    </source>
</evidence>
<dbReference type="PANTHER" id="PTHR48090">
    <property type="entry name" value="UNDECAPRENYL-PHOSPHATE 4-DEOXY-4-FORMAMIDO-L-ARABINOSE TRANSFERASE-RELATED"/>
    <property type="match status" value="1"/>
</dbReference>
<sequence>MKRVSVILPVYNEAPNLPYLLDDLIESYPDYEVVVVNDGSTDKTSELCTGYDVILVEHPYNIGNGAAVKTAMRLATGDIFVTMDSDGQHDPADIDKLVSLVGEYDMAVGARSFSGQATTQRALGNLVYNAFASYVAKFKVQDLTSGFRAVKRDVALEQLHLFPNTYSYPTTLTLAVLRSGYSVKYVPIAVRSRQNGKSGINLVKDGTRFLMIIIKLCTLYSPLRVFLPVSGFMLVLGLLNYAYTYLLQGRFTNMSAVLFMSGVIIFMMGIISEQICQLRYERVHKD</sequence>
<keyword evidence="1" id="KW-0472">Membrane</keyword>
<dbReference type="RefSeq" id="WP_092215321.1">
    <property type="nucleotide sequence ID" value="NZ_FMUX01000028.1"/>
</dbReference>
<dbReference type="Pfam" id="PF00535">
    <property type="entry name" value="Glycos_transf_2"/>
    <property type="match status" value="1"/>
</dbReference>
<reference evidence="3 4" key="1">
    <citation type="submission" date="2016-10" db="EMBL/GenBank/DDBJ databases">
        <authorList>
            <person name="de Groot N.N."/>
        </authorList>
    </citation>
    <scope>NUCLEOTIDE SEQUENCE [LARGE SCALE GENOMIC DNA]</scope>
    <source>
        <strain evidence="3 4">AA1</strain>
    </source>
</reference>
<dbReference type="GO" id="GO:0016740">
    <property type="term" value="F:transferase activity"/>
    <property type="evidence" value="ECO:0007669"/>
    <property type="project" value="UniProtKB-KW"/>
</dbReference>
<evidence type="ECO:0000259" key="2">
    <source>
        <dbReference type="Pfam" id="PF00535"/>
    </source>
</evidence>
<feature type="transmembrane region" description="Helical" evidence="1">
    <location>
        <begin position="255"/>
        <end position="272"/>
    </location>
</feature>
<dbReference type="Gene3D" id="3.90.550.10">
    <property type="entry name" value="Spore Coat Polysaccharide Biosynthesis Protein SpsA, Chain A"/>
    <property type="match status" value="1"/>
</dbReference>
<dbReference type="AlphaFoldDB" id="A0A1G5JEH8"/>
<dbReference type="STRING" id="419481.SAMN05216233_12862"/>
<feature type="domain" description="Glycosyltransferase 2-like" evidence="2">
    <location>
        <begin position="5"/>
        <end position="155"/>
    </location>
</feature>
<dbReference type="InterPro" id="IPR050256">
    <property type="entry name" value="Glycosyltransferase_2"/>
</dbReference>
<gene>
    <name evidence="3" type="ORF">SAMN05216233_12862</name>
</gene>
<dbReference type="PANTHER" id="PTHR48090:SF7">
    <property type="entry name" value="RFBJ PROTEIN"/>
    <property type="match status" value="1"/>
</dbReference>
<dbReference type="InterPro" id="IPR001173">
    <property type="entry name" value="Glyco_trans_2-like"/>
</dbReference>
<feature type="transmembrane region" description="Helical" evidence="1">
    <location>
        <begin position="225"/>
        <end position="243"/>
    </location>
</feature>
<keyword evidence="1" id="KW-0812">Transmembrane</keyword>
<keyword evidence="3" id="KW-0808">Transferase</keyword>
<protein>
    <submittedName>
        <fullName evidence="3">Glycosyltransferase involved in cell wall bisynthesis</fullName>
    </submittedName>
</protein>
<evidence type="ECO:0000313" key="3">
    <source>
        <dbReference type="EMBL" id="SCY86219.1"/>
    </source>
</evidence>
<accession>A0A1G5JEH8</accession>
<dbReference type="Proteomes" id="UP000198870">
    <property type="component" value="Unassembled WGS sequence"/>
</dbReference>
<keyword evidence="1" id="KW-1133">Transmembrane helix</keyword>
<dbReference type="OrthoDB" id="9811884at2"/>